<dbReference type="InterPro" id="IPR001387">
    <property type="entry name" value="Cro/C1-type_HTH"/>
</dbReference>
<dbReference type="SUPFAM" id="SSF47413">
    <property type="entry name" value="lambda repressor-like DNA-binding domains"/>
    <property type="match status" value="1"/>
</dbReference>
<accession>A0ABQ4S681</accession>
<protein>
    <submittedName>
        <fullName evidence="3">HTH-type transcriptional regulator YbaQ</fullName>
    </submittedName>
</protein>
<dbReference type="Gene3D" id="1.10.260.40">
    <property type="entry name" value="lambda repressor-like DNA-binding domains"/>
    <property type="match status" value="1"/>
</dbReference>
<gene>
    <name evidence="3" type="primary">ybaQ</name>
    <name evidence="3" type="ORF">GMJLKIPL_0556</name>
</gene>
<feature type="domain" description="HTH cro/C1-type" evidence="2">
    <location>
        <begin position="16"/>
        <end position="70"/>
    </location>
</feature>
<dbReference type="NCBIfam" id="TIGR02607">
    <property type="entry name" value="antidote_HigA"/>
    <property type="match status" value="1"/>
</dbReference>
<comment type="caution">
    <text evidence="3">The sequence shown here is derived from an EMBL/GenBank/DDBJ whole genome shotgun (WGS) entry which is preliminary data.</text>
</comment>
<name>A0ABQ4S681_9HYPH</name>
<dbReference type="PANTHER" id="PTHR36924:SF1">
    <property type="entry name" value="ANTITOXIN HIGA-1"/>
    <property type="match status" value="1"/>
</dbReference>
<dbReference type="PANTHER" id="PTHR36924">
    <property type="entry name" value="ANTITOXIN HIGA-1"/>
    <property type="match status" value="1"/>
</dbReference>
<dbReference type="InterPro" id="IPR013430">
    <property type="entry name" value="Toxin_antidote_HigA"/>
</dbReference>
<dbReference type="CDD" id="cd00093">
    <property type="entry name" value="HTH_XRE"/>
    <property type="match status" value="1"/>
</dbReference>
<evidence type="ECO:0000313" key="4">
    <source>
        <dbReference type="Proteomes" id="UP001055153"/>
    </source>
</evidence>
<dbReference type="Proteomes" id="UP001055153">
    <property type="component" value="Unassembled WGS sequence"/>
</dbReference>
<evidence type="ECO:0000259" key="2">
    <source>
        <dbReference type="PROSITE" id="PS50943"/>
    </source>
</evidence>
<sequence>MRDETLDPIHPGEILLEDFLKPLDVSQNRLARDIDVPVSPVAGIVRGERAITADTALRLARFFGTSAEMWLGLQSDYDLRMARRAAGPEIQARVRPLAA</sequence>
<keyword evidence="4" id="KW-1185">Reference proteome</keyword>
<dbReference type="SMART" id="SM00530">
    <property type="entry name" value="HTH_XRE"/>
    <property type="match status" value="1"/>
</dbReference>
<dbReference type="EMBL" id="BPQQ01000005">
    <property type="protein sequence ID" value="GJD98645.1"/>
    <property type="molecule type" value="Genomic_DNA"/>
</dbReference>
<dbReference type="InterPro" id="IPR010982">
    <property type="entry name" value="Lambda_DNA-bd_dom_sf"/>
</dbReference>
<proteinExistence type="predicted"/>
<organism evidence="3 4">
    <name type="scientific">Methylobacterium isbiliense</name>
    <dbReference type="NCBI Taxonomy" id="315478"/>
    <lineage>
        <taxon>Bacteria</taxon>
        <taxon>Pseudomonadati</taxon>
        <taxon>Pseudomonadota</taxon>
        <taxon>Alphaproteobacteria</taxon>
        <taxon>Hyphomicrobiales</taxon>
        <taxon>Methylobacteriaceae</taxon>
        <taxon>Methylobacterium</taxon>
    </lineage>
</organism>
<evidence type="ECO:0000313" key="3">
    <source>
        <dbReference type="EMBL" id="GJD98645.1"/>
    </source>
</evidence>
<dbReference type="RefSeq" id="WP_238233599.1">
    <property type="nucleotide sequence ID" value="NZ_BPQQ01000005.1"/>
</dbReference>
<dbReference type="Pfam" id="PF01381">
    <property type="entry name" value="HTH_3"/>
    <property type="match status" value="1"/>
</dbReference>
<evidence type="ECO:0000256" key="1">
    <source>
        <dbReference type="ARBA" id="ARBA00023125"/>
    </source>
</evidence>
<keyword evidence="1" id="KW-0238">DNA-binding</keyword>
<reference evidence="3" key="1">
    <citation type="journal article" date="2021" name="Front. Microbiol.">
        <title>Comprehensive Comparative Genomics and Phenotyping of Methylobacterium Species.</title>
        <authorList>
            <person name="Alessa O."/>
            <person name="Ogura Y."/>
            <person name="Fujitani Y."/>
            <person name="Takami H."/>
            <person name="Hayashi T."/>
            <person name="Sahin N."/>
            <person name="Tani A."/>
        </authorList>
    </citation>
    <scope>NUCLEOTIDE SEQUENCE</scope>
    <source>
        <strain evidence="3">DSM 17168</strain>
    </source>
</reference>
<reference evidence="3" key="2">
    <citation type="submission" date="2021-08" db="EMBL/GenBank/DDBJ databases">
        <authorList>
            <person name="Tani A."/>
            <person name="Ola A."/>
            <person name="Ogura Y."/>
            <person name="Katsura K."/>
            <person name="Hayashi T."/>
        </authorList>
    </citation>
    <scope>NUCLEOTIDE SEQUENCE</scope>
    <source>
        <strain evidence="3">DSM 17168</strain>
    </source>
</reference>
<dbReference type="PROSITE" id="PS50943">
    <property type="entry name" value="HTH_CROC1"/>
    <property type="match status" value="1"/>
</dbReference>